<dbReference type="Proteomes" id="UP000036947">
    <property type="component" value="Unassembled WGS sequence"/>
</dbReference>
<sequence>MPSKSCQRKVSKSRLKPKPKRPSLRNLIGQVDLLGNLHVASLDGAFEVDVADLLTEVRLGVNKSDEAVLDAQLNIHPLDFDDVVAMLAVTELQGTLSRDPEAQVCGGIGGIAVEDTQRRRRCQAGGQASDGKPHCVGIEVI</sequence>
<comment type="caution">
    <text evidence="2">The sequence shown here is derived from an EMBL/GenBank/DDBJ whole genome shotgun (WGS) entry which is preliminary data.</text>
</comment>
<dbReference type="OrthoDB" id="10446673at2759"/>
<dbReference type="EMBL" id="LFRF01000031">
    <property type="protein sequence ID" value="KND87846.1"/>
    <property type="molecule type" value="Genomic_DNA"/>
</dbReference>
<keyword evidence="3" id="KW-1185">Reference proteome</keyword>
<evidence type="ECO:0000313" key="2">
    <source>
        <dbReference type="EMBL" id="KND87846.1"/>
    </source>
</evidence>
<proteinExistence type="predicted"/>
<feature type="region of interest" description="Disordered" evidence="1">
    <location>
        <begin position="1"/>
        <end position="21"/>
    </location>
</feature>
<accession>A0A0L0N1E1</accession>
<protein>
    <submittedName>
        <fullName evidence="2">Uncharacterized protein</fullName>
    </submittedName>
</protein>
<gene>
    <name evidence="2" type="ORF">TOPH_07470</name>
</gene>
<dbReference type="AlphaFoldDB" id="A0A0L0N1E1"/>
<reference evidence="2 3" key="1">
    <citation type="journal article" date="2015" name="BMC Genomics">
        <title>The genome of the truffle-parasite Tolypocladium ophioglossoides and the evolution of antifungal peptaibiotics.</title>
        <authorList>
            <person name="Quandt C.A."/>
            <person name="Bushley K.E."/>
            <person name="Spatafora J.W."/>
        </authorList>
    </citation>
    <scope>NUCLEOTIDE SEQUENCE [LARGE SCALE GENOMIC DNA]</scope>
    <source>
        <strain evidence="2 3">CBS 100239</strain>
    </source>
</reference>
<evidence type="ECO:0000313" key="3">
    <source>
        <dbReference type="Proteomes" id="UP000036947"/>
    </source>
</evidence>
<organism evidence="2 3">
    <name type="scientific">Tolypocladium ophioglossoides (strain CBS 100239)</name>
    <name type="common">Snaketongue truffleclub</name>
    <name type="synonym">Elaphocordyceps ophioglossoides</name>
    <dbReference type="NCBI Taxonomy" id="1163406"/>
    <lineage>
        <taxon>Eukaryota</taxon>
        <taxon>Fungi</taxon>
        <taxon>Dikarya</taxon>
        <taxon>Ascomycota</taxon>
        <taxon>Pezizomycotina</taxon>
        <taxon>Sordariomycetes</taxon>
        <taxon>Hypocreomycetidae</taxon>
        <taxon>Hypocreales</taxon>
        <taxon>Ophiocordycipitaceae</taxon>
        <taxon>Tolypocladium</taxon>
    </lineage>
</organism>
<name>A0A0L0N1E1_TOLOC</name>
<evidence type="ECO:0000256" key="1">
    <source>
        <dbReference type="SAM" id="MobiDB-lite"/>
    </source>
</evidence>